<dbReference type="AlphaFoldDB" id="A0A835NAK6"/>
<evidence type="ECO:0000313" key="2">
    <source>
        <dbReference type="EMBL" id="KAF9689053.1"/>
    </source>
</evidence>
<proteinExistence type="predicted"/>
<dbReference type="InterPro" id="IPR025322">
    <property type="entry name" value="PADRE_dom"/>
</dbReference>
<dbReference type="Proteomes" id="UP000657918">
    <property type="component" value="Unassembled WGS sequence"/>
</dbReference>
<gene>
    <name evidence="2" type="ORF">SADUNF_Sadunf01G0051800</name>
</gene>
<evidence type="ECO:0008006" key="4">
    <source>
        <dbReference type="Google" id="ProtNLM"/>
    </source>
</evidence>
<dbReference type="Pfam" id="PF14009">
    <property type="entry name" value="PADRE"/>
    <property type="match status" value="1"/>
</dbReference>
<protein>
    <recommendedName>
        <fullName evidence="4">DUF4228 domain-containing protein</fullName>
    </recommendedName>
</protein>
<comment type="caution">
    <text evidence="2">The sequence shown here is derived from an EMBL/GenBank/DDBJ whole genome shotgun (WGS) entry which is preliminary data.</text>
</comment>
<dbReference type="OrthoDB" id="652082at2759"/>
<reference evidence="2 3" key="1">
    <citation type="submission" date="2020-10" db="EMBL/GenBank/DDBJ databases">
        <title>Plant Genome Project.</title>
        <authorList>
            <person name="Zhang R.-G."/>
        </authorList>
    </citation>
    <scope>NUCLEOTIDE SEQUENCE [LARGE SCALE GENOMIC DNA]</scope>
    <source>
        <strain evidence="2">FAFU-HL-1</strain>
        <tissue evidence="2">Leaf</tissue>
    </source>
</reference>
<feature type="region of interest" description="Disordered" evidence="1">
    <location>
        <begin position="164"/>
        <end position="183"/>
    </location>
</feature>
<dbReference type="PANTHER" id="PTHR33052">
    <property type="entry name" value="DUF4228 DOMAIN PROTEIN-RELATED"/>
    <property type="match status" value="1"/>
</dbReference>
<dbReference type="EMBL" id="JADGMS010000001">
    <property type="protein sequence ID" value="KAF9689053.1"/>
    <property type="molecule type" value="Genomic_DNA"/>
</dbReference>
<sequence>MGIRFLNLQVIPWCFHLMGNPISCLRIQSEPPAGTIKLIRSDGLVKIYDRPIYVSELMVEFPKHLVCHSDSFYIGQKIPALSENDLLQLGHKYFLLPKHCFQSVLSFVTIASFATSSLQPQPSSSRNAFLKKAATCQPFDIQKSPNGCLRIRVSDEFLSQLMEEGKVKESEEDGTSRNCRPTSRVCTTPQLEKDYTQLVGSRQWKPKLETIRESEKKRFSSSFGMKRRKKSQSKVAQKSAQRSSSEQHLLSTPTNHDRPAIYNGNMLFYVKKKENEFLLPIPYPKLSASTVMAILEVSSTQTQNGWMEQEVMGSCQPIYGQHSSALSIAIELVDHALKVFQRMKMRDGISWLYLAWKRSSNCRVKNLNPYSGYNPDRSRSSQAVQVVPSLNEGLRCGTAPLLQVVLAMEIGAYIFNRAGCHEQTCGATESSALVI</sequence>
<feature type="region of interest" description="Disordered" evidence="1">
    <location>
        <begin position="215"/>
        <end position="257"/>
    </location>
</feature>
<evidence type="ECO:0000256" key="1">
    <source>
        <dbReference type="SAM" id="MobiDB-lite"/>
    </source>
</evidence>
<evidence type="ECO:0000313" key="3">
    <source>
        <dbReference type="Proteomes" id="UP000657918"/>
    </source>
</evidence>
<name>A0A835NAK6_9ROSI</name>
<accession>A0A835NAK6</accession>
<keyword evidence="3" id="KW-1185">Reference proteome</keyword>
<organism evidence="2 3">
    <name type="scientific">Salix dunnii</name>
    <dbReference type="NCBI Taxonomy" id="1413687"/>
    <lineage>
        <taxon>Eukaryota</taxon>
        <taxon>Viridiplantae</taxon>
        <taxon>Streptophyta</taxon>
        <taxon>Embryophyta</taxon>
        <taxon>Tracheophyta</taxon>
        <taxon>Spermatophyta</taxon>
        <taxon>Magnoliopsida</taxon>
        <taxon>eudicotyledons</taxon>
        <taxon>Gunneridae</taxon>
        <taxon>Pentapetalae</taxon>
        <taxon>rosids</taxon>
        <taxon>fabids</taxon>
        <taxon>Malpighiales</taxon>
        <taxon>Salicaceae</taxon>
        <taxon>Saliceae</taxon>
        <taxon>Salix</taxon>
    </lineage>
</organism>
<feature type="compositionally biased region" description="Low complexity" evidence="1">
    <location>
        <begin position="233"/>
        <end position="244"/>
    </location>
</feature>